<dbReference type="InterPro" id="IPR015421">
    <property type="entry name" value="PyrdxlP-dep_Trfase_major"/>
</dbReference>
<feature type="domain" description="Aminotransferase class I/classII large" evidence="1">
    <location>
        <begin position="9"/>
        <end position="216"/>
    </location>
</feature>
<reference evidence="2 3" key="1">
    <citation type="submission" date="2024-07" db="EMBL/GenBank/DDBJ databases">
        <authorList>
            <person name="Thanompreechachai J."/>
            <person name="Duangmal K."/>
        </authorList>
    </citation>
    <scope>NUCLEOTIDE SEQUENCE [LARGE SCALE GENOMIC DNA]</scope>
    <source>
        <strain evidence="2 3">KCTC 19886</strain>
    </source>
</reference>
<comment type="caution">
    <text evidence="2">The sequence shown here is derived from an EMBL/GenBank/DDBJ whole genome shotgun (WGS) entry which is preliminary data.</text>
</comment>
<organism evidence="2 3">
    <name type="scientific">Kineococcus endophyticus</name>
    <dbReference type="NCBI Taxonomy" id="1181883"/>
    <lineage>
        <taxon>Bacteria</taxon>
        <taxon>Bacillati</taxon>
        <taxon>Actinomycetota</taxon>
        <taxon>Actinomycetes</taxon>
        <taxon>Kineosporiales</taxon>
        <taxon>Kineosporiaceae</taxon>
        <taxon>Kineococcus</taxon>
    </lineage>
</organism>
<dbReference type="Proteomes" id="UP001555826">
    <property type="component" value="Unassembled WGS sequence"/>
</dbReference>
<dbReference type="EMBL" id="JBFNQN010000018">
    <property type="protein sequence ID" value="MEW9267498.1"/>
    <property type="molecule type" value="Genomic_DNA"/>
</dbReference>
<gene>
    <name evidence="2" type="ORF">AB1207_22375</name>
</gene>
<dbReference type="InterPro" id="IPR015424">
    <property type="entry name" value="PyrdxlP-dep_Trfase"/>
</dbReference>
<dbReference type="SUPFAM" id="SSF53383">
    <property type="entry name" value="PLP-dependent transferases"/>
    <property type="match status" value="1"/>
</dbReference>
<keyword evidence="3" id="KW-1185">Reference proteome</keyword>
<proteinExistence type="predicted"/>
<dbReference type="RefSeq" id="WP_367640868.1">
    <property type="nucleotide sequence ID" value="NZ_JBFNQN010000018.1"/>
</dbReference>
<dbReference type="Gene3D" id="3.40.640.10">
    <property type="entry name" value="Type I PLP-dependent aspartate aminotransferase-like (Major domain)"/>
    <property type="match status" value="1"/>
</dbReference>
<dbReference type="Pfam" id="PF00155">
    <property type="entry name" value="Aminotran_1_2"/>
    <property type="match status" value="1"/>
</dbReference>
<accession>A0ABV3PCX2</accession>
<name>A0ABV3PCX2_9ACTN</name>
<dbReference type="CDD" id="cd00609">
    <property type="entry name" value="AAT_like"/>
    <property type="match status" value="1"/>
</dbReference>
<keyword evidence="2" id="KW-0808">Transferase</keyword>
<dbReference type="PANTHER" id="PTHR46577">
    <property type="entry name" value="HTH-TYPE TRANSCRIPTIONAL REGULATORY PROTEIN GABR"/>
    <property type="match status" value="1"/>
</dbReference>
<protein>
    <submittedName>
        <fullName evidence="2">PLP-dependent aminotransferase family protein</fullName>
    </submittedName>
</protein>
<evidence type="ECO:0000313" key="2">
    <source>
        <dbReference type="EMBL" id="MEW9267498.1"/>
    </source>
</evidence>
<keyword evidence="2" id="KW-0032">Aminotransferase</keyword>
<dbReference type="GO" id="GO:0008483">
    <property type="term" value="F:transaminase activity"/>
    <property type="evidence" value="ECO:0007669"/>
    <property type="project" value="UniProtKB-KW"/>
</dbReference>
<evidence type="ECO:0000259" key="1">
    <source>
        <dbReference type="Pfam" id="PF00155"/>
    </source>
</evidence>
<evidence type="ECO:0000313" key="3">
    <source>
        <dbReference type="Proteomes" id="UP001555826"/>
    </source>
</evidence>
<dbReference type="InterPro" id="IPR051446">
    <property type="entry name" value="HTH_trans_reg/aminotransferase"/>
</dbReference>
<dbReference type="InterPro" id="IPR004839">
    <property type="entry name" value="Aminotransferase_I/II_large"/>
</dbReference>
<sequence length="224" mass="24674">MLTPAHQYPTGVALSASRRQKLLQWASEHDGLIVEDDYDAEHRYDRSPVASVHAAAPDRVLHTGSVSKTLAPALRLGWIVAPTWLRDELLEAKHASDIASPLLPQLALAQMLTDGSYERHLRLTRRHQRGRRDEFVAALRKALPGARVSGLDAGLHLVLNLNGYDLDEVELTDRLGRQGVLVDPLNRHRVRPGHPGLVLGYAGLTPQRLRSAADQIATTVSELS</sequence>
<dbReference type="PANTHER" id="PTHR46577:SF1">
    <property type="entry name" value="HTH-TYPE TRANSCRIPTIONAL REGULATORY PROTEIN GABR"/>
    <property type="match status" value="1"/>
</dbReference>